<keyword evidence="12" id="KW-1185">Reference proteome</keyword>
<dbReference type="GO" id="GO:0016413">
    <property type="term" value="F:O-acetyltransferase activity"/>
    <property type="evidence" value="ECO:0007669"/>
    <property type="project" value="InterPro"/>
</dbReference>
<gene>
    <name evidence="11" type="ORF">TCM_001528</name>
</gene>
<dbReference type="InParanoid" id="A0A061DKL1"/>
<dbReference type="OMA" id="PINCEMP"/>
<feature type="compositionally biased region" description="Polar residues" evidence="7">
    <location>
        <begin position="44"/>
        <end position="85"/>
    </location>
</feature>
<dbReference type="EMBL" id="CM001879">
    <property type="protein sequence ID" value="EOX92596.1"/>
    <property type="molecule type" value="Genomic_DNA"/>
</dbReference>
<feature type="region of interest" description="Disordered" evidence="7">
    <location>
        <begin position="34"/>
        <end position="85"/>
    </location>
</feature>
<feature type="transmembrane region" description="Helical" evidence="8">
    <location>
        <begin position="12"/>
        <end position="28"/>
    </location>
</feature>
<dbReference type="InterPro" id="IPR026057">
    <property type="entry name" value="TBL_C"/>
</dbReference>
<dbReference type="PANTHER" id="PTHR32285">
    <property type="entry name" value="PROTEIN TRICHOME BIREFRINGENCE-LIKE 9-RELATED"/>
    <property type="match status" value="1"/>
</dbReference>
<feature type="domain" description="Trichome birefringence-like N-terminal" evidence="10">
    <location>
        <begin position="158"/>
        <end position="211"/>
    </location>
</feature>
<evidence type="ECO:0000259" key="10">
    <source>
        <dbReference type="Pfam" id="PF14416"/>
    </source>
</evidence>
<dbReference type="Pfam" id="PF14416">
    <property type="entry name" value="PMR5N"/>
    <property type="match status" value="1"/>
</dbReference>
<organism evidence="11 12">
    <name type="scientific">Theobroma cacao</name>
    <name type="common">Cacao</name>
    <name type="synonym">Cocoa</name>
    <dbReference type="NCBI Taxonomy" id="3641"/>
    <lineage>
        <taxon>Eukaryota</taxon>
        <taxon>Viridiplantae</taxon>
        <taxon>Streptophyta</taxon>
        <taxon>Embryophyta</taxon>
        <taxon>Tracheophyta</taxon>
        <taxon>Spermatophyta</taxon>
        <taxon>Magnoliopsida</taxon>
        <taxon>eudicotyledons</taxon>
        <taxon>Gunneridae</taxon>
        <taxon>Pentapetalae</taxon>
        <taxon>rosids</taxon>
        <taxon>malvids</taxon>
        <taxon>Malvales</taxon>
        <taxon>Malvaceae</taxon>
        <taxon>Byttnerioideae</taxon>
        <taxon>Theobroma</taxon>
    </lineage>
</organism>
<feature type="region of interest" description="Disordered" evidence="7">
    <location>
        <begin position="99"/>
        <end position="150"/>
    </location>
</feature>
<evidence type="ECO:0000256" key="4">
    <source>
        <dbReference type="ARBA" id="ARBA00022968"/>
    </source>
</evidence>
<feature type="compositionally biased region" description="Polar residues" evidence="7">
    <location>
        <begin position="99"/>
        <end position="118"/>
    </location>
</feature>
<evidence type="ECO:0000313" key="12">
    <source>
        <dbReference type="Proteomes" id="UP000026915"/>
    </source>
</evidence>
<evidence type="ECO:0000256" key="6">
    <source>
        <dbReference type="ARBA" id="ARBA00023136"/>
    </source>
</evidence>
<evidence type="ECO:0000256" key="5">
    <source>
        <dbReference type="ARBA" id="ARBA00022989"/>
    </source>
</evidence>
<evidence type="ECO:0000256" key="7">
    <source>
        <dbReference type="SAM" id="MobiDB-lite"/>
    </source>
</evidence>
<dbReference type="Proteomes" id="UP000026915">
    <property type="component" value="Chromosome 1"/>
</dbReference>
<dbReference type="Gramene" id="EOX92596">
    <property type="protein sequence ID" value="EOX92596"/>
    <property type="gene ID" value="TCM_001528"/>
</dbReference>
<keyword evidence="4" id="KW-0735">Signal-anchor</keyword>
<evidence type="ECO:0000256" key="3">
    <source>
        <dbReference type="ARBA" id="ARBA00022692"/>
    </source>
</evidence>
<reference evidence="11 12" key="1">
    <citation type="journal article" date="2013" name="Genome Biol.">
        <title>The genome sequence of the most widely cultivated cacao type and its use to identify candidate genes regulating pod color.</title>
        <authorList>
            <person name="Motamayor J.C."/>
            <person name="Mockaitis K."/>
            <person name="Schmutz J."/>
            <person name="Haiminen N."/>
            <person name="Iii D.L."/>
            <person name="Cornejo O."/>
            <person name="Findley S.D."/>
            <person name="Zheng P."/>
            <person name="Utro F."/>
            <person name="Royaert S."/>
            <person name="Saski C."/>
            <person name="Jenkins J."/>
            <person name="Podicheti R."/>
            <person name="Zhao M."/>
            <person name="Scheffler B.E."/>
            <person name="Stack J.C."/>
            <person name="Feltus F.A."/>
            <person name="Mustiga G.M."/>
            <person name="Amores F."/>
            <person name="Phillips W."/>
            <person name="Marelli J.P."/>
            <person name="May G.D."/>
            <person name="Shapiro H."/>
            <person name="Ma J."/>
            <person name="Bustamante C.D."/>
            <person name="Schnell R.J."/>
            <person name="Main D."/>
            <person name="Gilbert D."/>
            <person name="Parida L."/>
            <person name="Kuhn D.N."/>
        </authorList>
    </citation>
    <scope>NUCLEOTIDE SEQUENCE [LARGE SCALE GENOMIC DNA]</scope>
    <source>
        <strain evidence="12">cv. Matina 1-6</strain>
    </source>
</reference>
<keyword evidence="5 8" id="KW-1133">Transmembrane helix</keyword>
<dbReference type="PANTHER" id="PTHR32285:SF235">
    <property type="entry name" value="PROTEIN TRICHOME BIREFRINGENCE-LIKE 16"/>
    <property type="match status" value="1"/>
</dbReference>
<proteinExistence type="inferred from homology"/>
<comment type="similarity">
    <text evidence="2">Belongs to the PC-esterase family. TBL subfamily.</text>
</comment>
<comment type="subcellular location">
    <subcellularLocation>
        <location evidence="1">Membrane</location>
        <topology evidence="1">Single-pass membrane protein</topology>
    </subcellularLocation>
</comment>
<sequence length="493" mass="55945">MKTRNNHILGWKQIYIALIVLILMAILLRHSRKGSSESTMSSSQDMFTESSLSGADQLPESSPSGADQFTESSSSAENHFTDPSQSAQDALLVAPNNVSVSMNPEGTFEETNSHATMTEETENKEQNFDPPPRNSTMSHPSGNDKSDLENTYSSKTQVCNYAQGRWVSDSQRPFYSGLGCKRWLPSPWACRLTQRADFSYEGYRWQPINCEMPEFERFAFLRKMQDKTIAFVGDSLGRQQFHSLMCMATGGEESPEVKDVATEYGLVKRSGAIRPDGWAYRFPTTNTTILFYWSSTLCRLERINNTDPDSSFALHLDRVPTFLRKFLHRFDVLVLNTAHHWIKAKFIANRWVMHLNGKPIKYGMLMDMMNVKNFTVHRMVKWLDSQLPLHPGLKAFFRTRSPRHFDNKGNCNNTTPLTGGSEVIQEGSSDKIVETAVKGTRVNILDITALSALRDEAHKSQYRIFGTSAYYDCLHWCLPGIPDTWNELLAAQL</sequence>
<evidence type="ECO:0000256" key="1">
    <source>
        <dbReference type="ARBA" id="ARBA00004167"/>
    </source>
</evidence>
<dbReference type="GO" id="GO:0016020">
    <property type="term" value="C:membrane"/>
    <property type="evidence" value="ECO:0007669"/>
    <property type="project" value="UniProtKB-SubCell"/>
</dbReference>
<keyword evidence="3 8" id="KW-0812">Transmembrane</keyword>
<dbReference type="InterPro" id="IPR029962">
    <property type="entry name" value="TBL"/>
</dbReference>
<protein>
    <submittedName>
        <fullName evidence="11">Trichome birefringence-like 14, putative</fullName>
    </submittedName>
</protein>
<evidence type="ECO:0000313" key="11">
    <source>
        <dbReference type="EMBL" id="EOX92596.1"/>
    </source>
</evidence>
<evidence type="ECO:0000259" key="9">
    <source>
        <dbReference type="Pfam" id="PF13839"/>
    </source>
</evidence>
<dbReference type="eggNOG" id="ENOG502QRJ5">
    <property type="taxonomic scope" value="Eukaryota"/>
</dbReference>
<dbReference type="HOGENOM" id="CLU_020953_8_2_1"/>
<dbReference type="GO" id="GO:0009834">
    <property type="term" value="P:plant-type secondary cell wall biogenesis"/>
    <property type="evidence" value="ECO:0000318"/>
    <property type="project" value="GO_Central"/>
</dbReference>
<dbReference type="GO" id="GO:0010411">
    <property type="term" value="P:xyloglucan metabolic process"/>
    <property type="evidence" value="ECO:0000318"/>
    <property type="project" value="GO_Central"/>
</dbReference>
<dbReference type="STRING" id="3641.A0A061DKL1"/>
<keyword evidence="6 8" id="KW-0472">Membrane</keyword>
<evidence type="ECO:0000256" key="8">
    <source>
        <dbReference type="SAM" id="Phobius"/>
    </source>
</evidence>
<dbReference type="GO" id="GO:0016407">
    <property type="term" value="F:acetyltransferase activity"/>
    <property type="evidence" value="ECO:0000318"/>
    <property type="project" value="GO_Central"/>
</dbReference>
<name>A0A061DKL1_THECC</name>
<dbReference type="Pfam" id="PF13839">
    <property type="entry name" value="PC-Esterase"/>
    <property type="match status" value="1"/>
</dbReference>
<accession>A0A061DKL1</accession>
<dbReference type="InterPro" id="IPR025846">
    <property type="entry name" value="TBL_N"/>
</dbReference>
<dbReference type="AlphaFoldDB" id="A0A061DKL1"/>
<feature type="domain" description="Trichome birefringence-like C-terminal" evidence="9">
    <location>
        <begin position="212"/>
        <end position="491"/>
    </location>
</feature>
<dbReference type="GO" id="GO:0005794">
    <property type="term" value="C:Golgi apparatus"/>
    <property type="evidence" value="ECO:0000318"/>
    <property type="project" value="GO_Central"/>
</dbReference>
<evidence type="ECO:0000256" key="2">
    <source>
        <dbReference type="ARBA" id="ARBA00007727"/>
    </source>
</evidence>
<dbReference type="GO" id="GO:0045492">
    <property type="term" value="P:xylan biosynthetic process"/>
    <property type="evidence" value="ECO:0000318"/>
    <property type="project" value="GO_Central"/>
</dbReference>